<feature type="compositionally biased region" description="Low complexity" evidence="1">
    <location>
        <begin position="63"/>
        <end position="76"/>
    </location>
</feature>
<reference evidence="4 5" key="1">
    <citation type="submission" date="2019-06" db="EMBL/GenBank/DDBJ databases">
        <title>Sequencing the genomes of 1000 actinobacteria strains.</title>
        <authorList>
            <person name="Klenk H.-P."/>
        </authorList>
    </citation>
    <scope>NUCLEOTIDE SEQUENCE [LARGE SCALE GENOMIC DNA]</scope>
    <source>
        <strain evidence="4 5">DSM 18031</strain>
    </source>
</reference>
<feature type="transmembrane region" description="Helical" evidence="2">
    <location>
        <begin position="36"/>
        <end position="55"/>
    </location>
</feature>
<dbReference type="AlphaFoldDB" id="A0A543HYF8"/>
<evidence type="ECO:0000256" key="1">
    <source>
        <dbReference type="SAM" id="MobiDB-lite"/>
    </source>
</evidence>
<protein>
    <recommendedName>
        <fullName evidence="6">LPXTG-motif cell wall-anchored protein</fullName>
    </recommendedName>
</protein>
<dbReference type="Proteomes" id="UP000318331">
    <property type="component" value="Unassembled WGS sequence"/>
</dbReference>
<keyword evidence="3" id="KW-0732">Signal</keyword>
<keyword evidence="2" id="KW-0472">Membrane</keyword>
<proteinExistence type="predicted"/>
<feature type="chain" id="PRO_5021887222" description="LPXTG-motif cell wall-anchored protein" evidence="3">
    <location>
        <begin position="27"/>
        <end position="119"/>
    </location>
</feature>
<gene>
    <name evidence="4" type="ORF">FB466_1609</name>
</gene>
<evidence type="ECO:0000256" key="2">
    <source>
        <dbReference type="SAM" id="Phobius"/>
    </source>
</evidence>
<keyword evidence="5" id="KW-1185">Reference proteome</keyword>
<evidence type="ECO:0000313" key="5">
    <source>
        <dbReference type="Proteomes" id="UP000318331"/>
    </source>
</evidence>
<keyword evidence="2" id="KW-1133">Transmembrane helix</keyword>
<feature type="region of interest" description="Disordered" evidence="1">
    <location>
        <begin position="63"/>
        <end position="119"/>
    </location>
</feature>
<sequence length="119" mass="11940">MISMFLIAAHTLMTTALSVASPPALATTGQDIMLMVIIGVIVLGVGAALVIMGRIRRRKETEAAAAAAGAPSAETTITPEGEPTNLGGTGDAPTEILPEPSETAPDSDATPTADNNPSS</sequence>
<feature type="compositionally biased region" description="Polar residues" evidence="1">
    <location>
        <begin position="109"/>
        <end position="119"/>
    </location>
</feature>
<name>A0A543HYF8_9MICO</name>
<accession>A0A543HYF8</accession>
<dbReference type="EMBL" id="VFPN01000002">
    <property type="protein sequence ID" value="TQM63348.1"/>
    <property type="molecule type" value="Genomic_DNA"/>
</dbReference>
<evidence type="ECO:0008006" key="6">
    <source>
        <dbReference type="Google" id="ProtNLM"/>
    </source>
</evidence>
<organism evidence="4 5">
    <name type="scientific">Klugiella xanthotipulae</name>
    <dbReference type="NCBI Taxonomy" id="244735"/>
    <lineage>
        <taxon>Bacteria</taxon>
        <taxon>Bacillati</taxon>
        <taxon>Actinomycetota</taxon>
        <taxon>Actinomycetes</taxon>
        <taxon>Micrococcales</taxon>
        <taxon>Microbacteriaceae</taxon>
        <taxon>Klugiella</taxon>
    </lineage>
</organism>
<keyword evidence="2" id="KW-0812">Transmembrane</keyword>
<comment type="caution">
    <text evidence="4">The sequence shown here is derived from an EMBL/GenBank/DDBJ whole genome shotgun (WGS) entry which is preliminary data.</text>
</comment>
<evidence type="ECO:0000256" key="3">
    <source>
        <dbReference type="SAM" id="SignalP"/>
    </source>
</evidence>
<feature type="signal peptide" evidence="3">
    <location>
        <begin position="1"/>
        <end position="26"/>
    </location>
</feature>
<evidence type="ECO:0000313" key="4">
    <source>
        <dbReference type="EMBL" id="TQM63348.1"/>
    </source>
</evidence>